<dbReference type="NCBIfam" id="TIGR00768">
    <property type="entry name" value="rimK_fam"/>
    <property type="match status" value="1"/>
</dbReference>
<dbReference type="PROSITE" id="PS50975">
    <property type="entry name" value="ATP_GRASP"/>
    <property type="match status" value="1"/>
</dbReference>
<dbReference type="GO" id="GO:0018169">
    <property type="term" value="F:ribosomal S6-glutamic acid ligase activity"/>
    <property type="evidence" value="ECO:0007669"/>
    <property type="project" value="TreeGrafter"/>
</dbReference>
<dbReference type="GO" id="GO:0005840">
    <property type="term" value="C:ribosome"/>
    <property type="evidence" value="ECO:0007669"/>
    <property type="project" value="UniProtKB-KW"/>
</dbReference>
<dbReference type="GO" id="GO:0046872">
    <property type="term" value="F:metal ion binding"/>
    <property type="evidence" value="ECO:0007669"/>
    <property type="project" value="UniProtKB-KW"/>
</dbReference>
<dbReference type="AlphaFoldDB" id="A0A1M4V7S4"/>
<keyword evidence="1" id="KW-0479">Metal-binding</keyword>
<dbReference type="STRING" id="1121881.SAMN02745225_01227"/>
<reference evidence="7" key="1">
    <citation type="submission" date="2016-11" db="EMBL/GenBank/DDBJ databases">
        <authorList>
            <person name="Varghese N."/>
            <person name="Submissions S."/>
        </authorList>
    </citation>
    <scope>NUCLEOTIDE SEQUENCE [LARGE SCALE GENOMIC DNA]</scope>
    <source>
        <strain evidence="7">DSM 19514</strain>
    </source>
</reference>
<evidence type="ECO:0000256" key="4">
    <source>
        <dbReference type="PROSITE-ProRule" id="PRU00409"/>
    </source>
</evidence>
<keyword evidence="6" id="KW-0687">Ribonucleoprotein</keyword>
<protein>
    <submittedName>
        <fullName evidence="6">Ribosomal protein S6--L-glutamate ligase</fullName>
    </submittedName>
</protein>
<keyword evidence="2 4" id="KW-0547">Nucleotide-binding</keyword>
<dbReference type="Gene3D" id="3.30.1490.20">
    <property type="entry name" value="ATP-grasp fold, A domain"/>
    <property type="match status" value="1"/>
</dbReference>
<name>A0A1M4V7S4_9ACTN</name>
<feature type="domain" description="ATP-grasp" evidence="5">
    <location>
        <begin position="105"/>
        <end position="295"/>
    </location>
</feature>
<organism evidence="6 7">
    <name type="scientific">Ferrithrix thermotolerans DSM 19514</name>
    <dbReference type="NCBI Taxonomy" id="1121881"/>
    <lineage>
        <taxon>Bacteria</taxon>
        <taxon>Bacillati</taxon>
        <taxon>Actinomycetota</taxon>
        <taxon>Acidimicrobiia</taxon>
        <taxon>Acidimicrobiales</taxon>
        <taxon>Acidimicrobiaceae</taxon>
        <taxon>Ferrithrix</taxon>
    </lineage>
</organism>
<evidence type="ECO:0000256" key="1">
    <source>
        <dbReference type="ARBA" id="ARBA00022723"/>
    </source>
</evidence>
<dbReference type="SUPFAM" id="SSF56059">
    <property type="entry name" value="Glutathione synthetase ATP-binding domain-like"/>
    <property type="match status" value="1"/>
</dbReference>
<dbReference type="RefSeq" id="WP_072790000.1">
    <property type="nucleotide sequence ID" value="NZ_FQUL01000014.1"/>
</dbReference>
<dbReference type="InterPro" id="IPR004666">
    <property type="entry name" value="Rp_bS6_RimK/Lys_biosynth_LsyX"/>
</dbReference>
<dbReference type="Proteomes" id="UP000184295">
    <property type="component" value="Unassembled WGS sequence"/>
</dbReference>
<evidence type="ECO:0000256" key="2">
    <source>
        <dbReference type="ARBA" id="ARBA00022741"/>
    </source>
</evidence>
<dbReference type="EMBL" id="FQUL01000014">
    <property type="protein sequence ID" value="SHE65009.1"/>
    <property type="molecule type" value="Genomic_DNA"/>
</dbReference>
<evidence type="ECO:0000313" key="7">
    <source>
        <dbReference type="Proteomes" id="UP000184295"/>
    </source>
</evidence>
<dbReference type="Pfam" id="PF08443">
    <property type="entry name" value="RimK"/>
    <property type="match status" value="1"/>
</dbReference>
<keyword evidence="7" id="KW-1185">Reference proteome</keyword>
<dbReference type="GO" id="GO:0005524">
    <property type="term" value="F:ATP binding"/>
    <property type="evidence" value="ECO:0007669"/>
    <property type="project" value="UniProtKB-UniRule"/>
</dbReference>
<evidence type="ECO:0000313" key="6">
    <source>
        <dbReference type="EMBL" id="SHE65009.1"/>
    </source>
</evidence>
<sequence>MDKPEIWIVANLELGPKFQDQATLVAEAINKEGLHARVVDSLELAVLVSTDEQERQISITNDQLPDIAVMQIKDTALNLALESLDVITINSSHTVRVCDDKALTHLYLVKEGVPTPSTLIAPERYPGQPSRETIIVQSEDIFGYPVVVKATKGSFGKEVFRANNREELLAHIDSFKDRAFLLQRYIATPNNQDFRLQVIDGKMVAAVARQPSERGEFRANLTLGASGIAIDPHPHLSELAIRASKAVGAITAGVDIVVDQQGSAYVLEVNSNAHFRRISEITGIDVALCLAKSIRRITTEDHLLK</sequence>
<keyword evidence="6" id="KW-0436">Ligase</keyword>
<dbReference type="PANTHER" id="PTHR21621">
    <property type="entry name" value="RIBOSOMAL PROTEIN S6 MODIFICATION PROTEIN"/>
    <property type="match status" value="1"/>
</dbReference>
<keyword evidence="6" id="KW-0689">Ribosomal protein</keyword>
<dbReference type="OrthoDB" id="9803907at2"/>
<evidence type="ECO:0000256" key="3">
    <source>
        <dbReference type="ARBA" id="ARBA00022840"/>
    </source>
</evidence>
<dbReference type="InterPro" id="IPR013815">
    <property type="entry name" value="ATP_grasp_subdomain_1"/>
</dbReference>
<dbReference type="PANTHER" id="PTHR21621:SF0">
    <property type="entry name" value="BETA-CITRYLGLUTAMATE SYNTHASE B-RELATED"/>
    <property type="match status" value="1"/>
</dbReference>
<evidence type="ECO:0000259" key="5">
    <source>
        <dbReference type="PROSITE" id="PS50975"/>
    </source>
</evidence>
<dbReference type="InterPro" id="IPR013651">
    <property type="entry name" value="ATP-grasp_RimK-type"/>
</dbReference>
<keyword evidence="3 4" id="KW-0067">ATP-binding</keyword>
<accession>A0A1M4V7S4</accession>
<dbReference type="GO" id="GO:0005737">
    <property type="term" value="C:cytoplasm"/>
    <property type="evidence" value="ECO:0007669"/>
    <property type="project" value="TreeGrafter"/>
</dbReference>
<dbReference type="GO" id="GO:0009432">
    <property type="term" value="P:SOS response"/>
    <property type="evidence" value="ECO:0007669"/>
    <property type="project" value="TreeGrafter"/>
</dbReference>
<proteinExistence type="predicted"/>
<gene>
    <name evidence="6" type="ORF">SAMN02745225_01227</name>
</gene>
<dbReference type="Gene3D" id="3.30.470.20">
    <property type="entry name" value="ATP-grasp fold, B domain"/>
    <property type="match status" value="1"/>
</dbReference>
<dbReference type="InterPro" id="IPR011761">
    <property type="entry name" value="ATP-grasp"/>
</dbReference>
<dbReference type="Gene3D" id="3.40.50.20">
    <property type="match status" value="1"/>
</dbReference>